<organism evidence="2 3">
    <name type="scientific">Gulo gulo</name>
    <name type="common">Wolverine</name>
    <name type="synonym">Gluton</name>
    <dbReference type="NCBI Taxonomy" id="48420"/>
    <lineage>
        <taxon>Eukaryota</taxon>
        <taxon>Metazoa</taxon>
        <taxon>Chordata</taxon>
        <taxon>Craniata</taxon>
        <taxon>Vertebrata</taxon>
        <taxon>Euteleostomi</taxon>
        <taxon>Mammalia</taxon>
        <taxon>Eutheria</taxon>
        <taxon>Laurasiatheria</taxon>
        <taxon>Carnivora</taxon>
        <taxon>Caniformia</taxon>
        <taxon>Musteloidea</taxon>
        <taxon>Mustelidae</taxon>
        <taxon>Guloninae</taxon>
        <taxon>Gulo</taxon>
    </lineage>
</organism>
<comment type="caution">
    <text evidence="2">The sequence shown here is derived from an EMBL/GenBank/DDBJ whole genome shotgun (WGS) entry which is preliminary data.</text>
</comment>
<protein>
    <submittedName>
        <fullName evidence="2">Uncharacterized protein</fullName>
    </submittedName>
</protein>
<dbReference type="AlphaFoldDB" id="A0A9X9LTP9"/>
<evidence type="ECO:0000313" key="3">
    <source>
        <dbReference type="Proteomes" id="UP000269945"/>
    </source>
</evidence>
<name>A0A9X9LTP9_GULGU</name>
<proteinExistence type="predicted"/>
<dbReference type="EMBL" id="CYRY02016928">
    <property type="protein sequence ID" value="VCW91084.1"/>
    <property type="molecule type" value="Genomic_DNA"/>
</dbReference>
<evidence type="ECO:0000313" key="2">
    <source>
        <dbReference type="EMBL" id="VCW91084.1"/>
    </source>
</evidence>
<keyword evidence="3" id="KW-1185">Reference proteome</keyword>
<accession>A0A9X9LTP9</accession>
<gene>
    <name evidence="2" type="ORF">BN2614_LOCUS1</name>
</gene>
<feature type="compositionally biased region" description="Basic and acidic residues" evidence="1">
    <location>
        <begin position="45"/>
        <end position="71"/>
    </location>
</feature>
<dbReference type="Proteomes" id="UP000269945">
    <property type="component" value="Unassembled WGS sequence"/>
</dbReference>
<feature type="region of interest" description="Disordered" evidence="1">
    <location>
        <begin position="1"/>
        <end position="80"/>
    </location>
</feature>
<reference evidence="2 3" key="1">
    <citation type="submission" date="2018-10" db="EMBL/GenBank/DDBJ databases">
        <authorList>
            <person name="Ekblom R."/>
            <person name="Jareborg N."/>
        </authorList>
    </citation>
    <scope>NUCLEOTIDE SEQUENCE [LARGE SCALE GENOMIC DNA]</scope>
    <source>
        <tissue evidence="2">Muscle</tissue>
    </source>
</reference>
<evidence type="ECO:0000256" key="1">
    <source>
        <dbReference type="SAM" id="MobiDB-lite"/>
    </source>
</evidence>
<sequence length="104" mass="11182">MFFSPTSPQGDGEPKAGLEGAGRRGRREERDRGGQSWGRQPSRGSRGELAEGEERTAQGEERWGGEGEGPRGAHSPHPSIQLSLYGLTCLPSNPRESVQTLKGP</sequence>
<feature type="non-terminal residue" evidence="2">
    <location>
        <position position="104"/>
    </location>
</feature>